<sequence>MICVANHVQNQRGKWFDCIRSPSAGERRCAAAWLQLCDLGLRWNLEASQYNELYCIMGVSHDERRCRPDDPWLQYVYDLALRWELDHMIGNWMRPMHDDEKRSLHMRSEGQLPN</sequence>
<dbReference type="Proteomes" id="UP001497522">
    <property type="component" value="Chromosome 16"/>
</dbReference>
<name>A0ABP1AWN4_9BRYO</name>
<reference evidence="1" key="1">
    <citation type="submission" date="2024-03" db="EMBL/GenBank/DDBJ databases">
        <authorList>
            <consortium name="ELIXIR-Norway"/>
            <consortium name="Elixir Norway"/>
        </authorList>
    </citation>
    <scope>NUCLEOTIDE SEQUENCE</scope>
</reference>
<evidence type="ECO:0000313" key="2">
    <source>
        <dbReference type="Proteomes" id="UP001497522"/>
    </source>
</evidence>
<accession>A0ABP1AWN4</accession>
<organism evidence="1 2">
    <name type="scientific">Sphagnum jensenii</name>
    <dbReference type="NCBI Taxonomy" id="128206"/>
    <lineage>
        <taxon>Eukaryota</taxon>
        <taxon>Viridiplantae</taxon>
        <taxon>Streptophyta</taxon>
        <taxon>Embryophyta</taxon>
        <taxon>Bryophyta</taxon>
        <taxon>Sphagnophytina</taxon>
        <taxon>Sphagnopsida</taxon>
        <taxon>Sphagnales</taxon>
        <taxon>Sphagnaceae</taxon>
        <taxon>Sphagnum</taxon>
    </lineage>
</organism>
<protein>
    <submittedName>
        <fullName evidence="1">Uncharacterized protein</fullName>
    </submittedName>
</protein>
<keyword evidence="2" id="KW-1185">Reference proteome</keyword>
<evidence type="ECO:0000313" key="1">
    <source>
        <dbReference type="EMBL" id="CAK9866807.1"/>
    </source>
</evidence>
<proteinExistence type="predicted"/>
<gene>
    <name evidence="1" type="ORF">CSSPJE1EN2_LOCUS9802</name>
</gene>
<dbReference type="EMBL" id="OZ023717">
    <property type="protein sequence ID" value="CAK9866807.1"/>
    <property type="molecule type" value="Genomic_DNA"/>
</dbReference>